<dbReference type="EMBL" id="LRBP01000020">
    <property type="protein sequence ID" value="OII72676.1"/>
    <property type="molecule type" value="Genomic_DNA"/>
</dbReference>
<dbReference type="GeneID" id="39978417"/>
<protein>
    <submittedName>
        <fullName evidence="1">Myosin</fullName>
    </submittedName>
</protein>
<dbReference type="AlphaFoldDB" id="A0A1J4MI26"/>
<reference evidence="1 2" key="1">
    <citation type="submission" date="2016-10" db="EMBL/GenBank/DDBJ databases">
        <title>Reductive evolution of mitochondrial metabolism and differential evolution of invasion-related proteins in Cryptosporidium.</title>
        <authorList>
            <person name="Liu S."/>
            <person name="Roellig D.M."/>
            <person name="Guo Y."/>
            <person name="Li N."/>
            <person name="Frace M.A."/>
            <person name="Tang K."/>
            <person name="Zhang L."/>
            <person name="Feng Y."/>
            <person name="Xiao L."/>
        </authorList>
    </citation>
    <scope>NUCLEOTIDE SEQUENCE [LARGE SCALE GENOMIC DNA]</scope>
    <source>
        <strain evidence="1">39726</strain>
    </source>
</reference>
<dbReference type="Proteomes" id="UP000186176">
    <property type="component" value="Unassembled WGS sequence"/>
</dbReference>
<dbReference type="VEuPathDB" id="CryptoDB:cubi_01626"/>
<proteinExistence type="predicted"/>
<dbReference type="OrthoDB" id="10616075at2759"/>
<accession>A0A1J4MI26</accession>
<evidence type="ECO:0000313" key="1">
    <source>
        <dbReference type="EMBL" id="OII72676.1"/>
    </source>
</evidence>
<dbReference type="RefSeq" id="XP_028874073.1">
    <property type="nucleotide sequence ID" value="XM_029018638.1"/>
</dbReference>
<keyword evidence="2" id="KW-1185">Reference proteome</keyword>
<comment type="caution">
    <text evidence="1">The sequence shown here is derived from an EMBL/GenBank/DDBJ whole genome shotgun (WGS) entry which is preliminary data.</text>
</comment>
<name>A0A1J4MI26_9CRYT</name>
<gene>
    <name evidence="1" type="ORF">cubi_01626</name>
</gene>
<sequence>MNDIKVINSPARKVKRSRNEFAEDLENDTLYLNDYLKMNNRKKVKGNKISDVDEPMKIEETRESISNNGKILQNEIEKNDESDNNSPLLCTSTMRGQRKRYSIYYISGNNSEPKDIEGMKSLQDELVEAEFIDDILKKNNSEVIYSDELLESENGYINDENEMSSNIKTGIKRPTVFIPNLISNIKQNNSLDHNIKTNTSSTNQESLEIIDSTSKKISLKDVQENFRNNIIKQRKQQ</sequence>
<evidence type="ECO:0000313" key="2">
    <source>
        <dbReference type="Proteomes" id="UP000186176"/>
    </source>
</evidence>
<organism evidence="1 2">
    <name type="scientific">Cryptosporidium ubiquitum</name>
    <dbReference type="NCBI Taxonomy" id="857276"/>
    <lineage>
        <taxon>Eukaryota</taxon>
        <taxon>Sar</taxon>
        <taxon>Alveolata</taxon>
        <taxon>Apicomplexa</taxon>
        <taxon>Conoidasida</taxon>
        <taxon>Coccidia</taxon>
        <taxon>Eucoccidiorida</taxon>
        <taxon>Eimeriorina</taxon>
        <taxon>Cryptosporidiidae</taxon>
        <taxon>Cryptosporidium</taxon>
    </lineage>
</organism>